<evidence type="ECO:0000313" key="4">
    <source>
        <dbReference type="EMBL" id="MST89720.1"/>
    </source>
</evidence>
<feature type="compositionally biased region" description="Basic and acidic residues" evidence="2">
    <location>
        <begin position="228"/>
        <end position="245"/>
    </location>
</feature>
<feature type="compositionally biased region" description="Basic and acidic residues" evidence="2">
    <location>
        <begin position="333"/>
        <end position="351"/>
    </location>
</feature>
<dbReference type="AlphaFoldDB" id="A0A844FWM6"/>
<feature type="compositionally biased region" description="Low complexity" evidence="2">
    <location>
        <begin position="187"/>
        <end position="198"/>
    </location>
</feature>
<accession>A0A844FWM6</accession>
<dbReference type="RefSeq" id="WP_154517232.1">
    <property type="nucleotide sequence ID" value="NZ_VUNM01000023.1"/>
</dbReference>
<dbReference type="GO" id="GO:0008017">
    <property type="term" value="F:microtubule binding"/>
    <property type="evidence" value="ECO:0007669"/>
    <property type="project" value="TreeGrafter"/>
</dbReference>
<proteinExistence type="predicted"/>
<feature type="coiled-coil region" evidence="1">
    <location>
        <begin position="980"/>
        <end position="1028"/>
    </location>
</feature>
<keyword evidence="3" id="KW-0732">Signal</keyword>
<organism evidence="4 5">
    <name type="scientific">Sharpea porci</name>
    <dbReference type="NCBI Taxonomy" id="2652286"/>
    <lineage>
        <taxon>Bacteria</taxon>
        <taxon>Bacillati</taxon>
        <taxon>Bacillota</taxon>
        <taxon>Erysipelotrichia</taxon>
        <taxon>Erysipelotrichales</taxon>
        <taxon>Coprobacillaceae</taxon>
        <taxon>Sharpea</taxon>
    </lineage>
</organism>
<feature type="region of interest" description="Disordered" evidence="2">
    <location>
        <begin position="1192"/>
        <end position="1222"/>
    </location>
</feature>
<evidence type="ECO:0000256" key="1">
    <source>
        <dbReference type="SAM" id="Coils"/>
    </source>
</evidence>
<feature type="compositionally biased region" description="Polar residues" evidence="2">
    <location>
        <begin position="87"/>
        <end position="97"/>
    </location>
</feature>
<feature type="compositionally biased region" description="Basic and acidic residues" evidence="2">
    <location>
        <begin position="34"/>
        <end position="50"/>
    </location>
</feature>
<gene>
    <name evidence="4" type="ORF">FYJ79_09080</name>
</gene>
<dbReference type="GO" id="GO:0005737">
    <property type="term" value="C:cytoplasm"/>
    <property type="evidence" value="ECO:0007669"/>
    <property type="project" value="TreeGrafter"/>
</dbReference>
<feature type="compositionally biased region" description="Basic and acidic residues" evidence="2">
    <location>
        <begin position="258"/>
        <end position="285"/>
    </location>
</feature>
<feature type="compositionally biased region" description="Polar residues" evidence="2">
    <location>
        <begin position="320"/>
        <end position="332"/>
    </location>
</feature>
<comment type="caution">
    <text evidence="4">The sequence shown here is derived from an EMBL/GenBank/DDBJ whole genome shotgun (WGS) entry which is preliminary data.</text>
</comment>
<feature type="compositionally biased region" description="Polar residues" evidence="2">
    <location>
        <begin position="286"/>
        <end position="307"/>
    </location>
</feature>
<evidence type="ECO:0000256" key="2">
    <source>
        <dbReference type="SAM" id="MobiDB-lite"/>
    </source>
</evidence>
<feature type="signal peptide" evidence="3">
    <location>
        <begin position="1"/>
        <end position="20"/>
    </location>
</feature>
<feature type="region of interest" description="Disordered" evidence="2">
    <location>
        <begin position="162"/>
        <end position="358"/>
    </location>
</feature>
<keyword evidence="1" id="KW-0175">Coiled coil</keyword>
<feature type="region of interest" description="Disordered" evidence="2">
    <location>
        <begin position="733"/>
        <end position="783"/>
    </location>
</feature>
<dbReference type="GO" id="GO:0051959">
    <property type="term" value="F:dynein light intermediate chain binding"/>
    <property type="evidence" value="ECO:0007669"/>
    <property type="project" value="TreeGrafter"/>
</dbReference>
<dbReference type="GO" id="GO:0030705">
    <property type="term" value="P:cytoskeleton-dependent intracellular transport"/>
    <property type="evidence" value="ECO:0007669"/>
    <property type="project" value="TreeGrafter"/>
</dbReference>
<evidence type="ECO:0008006" key="6">
    <source>
        <dbReference type="Google" id="ProtNLM"/>
    </source>
</evidence>
<sequence>MKTNKKMLAGIVAMSSIANTAQVAAVHAENVTVKPKEVKVEEKQKEDNSKAKPQATQESVIQDAAQLKETVDQQTTNVSQKQKEYDQSTQNKAQAQESVNVALTHKEQELSKALDDLNAKKDALSKAQKELADINNQIDQNQKDLFAAQKEKEQAEAALKAAETVKKEDVEKAKADVDAKSQEESQAKTALNNANNNKKQAEEEKNSAAIESSKAQQQYVDAYNASSDAKKKLNEATQQKDDAQKLSDSYKNGTQKQVADEAQKAVEDAKKAQESADAKASEEAQKASQKANDANTANKALDQLQNDETNKNNEIKQAEDNLSNKINTASSQDAEKAKADNKYADAQKKTAEAQADVNAKQKAYDDALDKVAEKKQKAEELRKQVQAKQEEINKIQKQMDNAQNQYNKGFIGFAEWAGDEAAIHSYNTPATVYETTVDGKSAGTGVREPVHKYTRDGQEGDASSIENLKNGIAIMKEINRVRRSEGLDDMKVSLPAVATAIIHTNWSAYHQAHIGRHGYNGPSAAENLAWGYGAKYTVFGWYYEEKMVASVRDGIKLTEDDYKYIIANWGPDIKTKKDVDNKAKELAKAKDDYGNYEFSTGHYYNILFTTNGAPKGENDVIGAAAYNDYSGAPSSNTSGMEITWGDESETYIISDADPAELKVSDFATRGVMSLEDYEKLLNQYLDTLDTKKLSQQIDALKAEKQSREQQADALLAGTAAEEAKNALDKAKTALNDAQKAEDSARTEAEAKKAEAKSAHQEVTDAENVLAQKKSERTKIEESISQAKKNLDDAKKAKEEQDALSAQAASDAKKAAEKLNAAKEKLANVTKGQKAADDALAAAIEKLNNAKTAYDKAQKAAQDAAEKADKAAQFHLSKNYNFIQANEKLNDASTAYTIARNNLDDAKKQYDILDKALNKKEQIEKELQDSTKKVNDLTASLSKLQDAVKNNKVDYLKDEANKADAEYKKALDGEESAYASLSQAIVDVNATNAKLAEAKKEQERSAAALANASSELEAAKKAYNEAMDKIVAGISIVRQDEHNATVDDADVEIEAKLYEDAIRKSFDRDDVLAKLSHGESVEGRLIHQDDASKEDVDVLGAYAKAHKIVPIDYFALGVETSSGTLSQLSQPITYTMHVKAVEGRTYHVVRLHDDVIEDLPVEVHGDEISFTSDKYSAFLLGYSVAEKHIDTKTSTSTNNTAAAKNSQAKSVKPTSKANATKKKAVQTGDPVVMEGWMLTLIASAGAVVMLRKKKENS</sequence>
<dbReference type="PANTHER" id="PTHR18947">
    <property type="entry name" value="HOOK PROTEINS"/>
    <property type="match status" value="1"/>
</dbReference>
<evidence type="ECO:0000313" key="5">
    <source>
        <dbReference type="Proteomes" id="UP000442619"/>
    </source>
</evidence>
<dbReference type="Proteomes" id="UP000442619">
    <property type="component" value="Unassembled WGS sequence"/>
</dbReference>
<feature type="compositionally biased region" description="Basic and acidic residues" evidence="2">
    <location>
        <begin position="163"/>
        <end position="186"/>
    </location>
</feature>
<feature type="compositionally biased region" description="Basic and acidic residues" evidence="2">
    <location>
        <begin position="738"/>
        <end position="762"/>
    </location>
</feature>
<dbReference type="GO" id="GO:0031122">
    <property type="term" value="P:cytoplasmic microtubule organization"/>
    <property type="evidence" value="ECO:0007669"/>
    <property type="project" value="TreeGrafter"/>
</dbReference>
<feature type="chain" id="PRO_5038733757" description="SCP domain-containing protein" evidence="3">
    <location>
        <begin position="21"/>
        <end position="1256"/>
    </location>
</feature>
<feature type="compositionally biased region" description="Basic and acidic residues" evidence="2">
    <location>
        <begin position="308"/>
        <end position="319"/>
    </location>
</feature>
<keyword evidence="5" id="KW-1185">Reference proteome</keyword>
<dbReference type="EMBL" id="VUNM01000023">
    <property type="protein sequence ID" value="MST89720.1"/>
    <property type="molecule type" value="Genomic_DNA"/>
</dbReference>
<dbReference type="GO" id="GO:0005815">
    <property type="term" value="C:microtubule organizing center"/>
    <property type="evidence" value="ECO:0007669"/>
    <property type="project" value="TreeGrafter"/>
</dbReference>
<dbReference type="PANTHER" id="PTHR18947:SF28">
    <property type="entry name" value="GIRDIN, ISOFORM A"/>
    <property type="match status" value="1"/>
</dbReference>
<feature type="region of interest" description="Disordered" evidence="2">
    <location>
        <begin position="34"/>
        <end position="97"/>
    </location>
</feature>
<feature type="compositionally biased region" description="Low complexity" evidence="2">
    <location>
        <begin position="1192"/>
        <end position="1209"/>
    </location>
</feature>
<protein>
    <recommendedName>
        <fullName evidence="6">SCP domain-containing protein</fullName>
    </recommendedName>
</protein>
<evidence type="ECO:0000256" key="3">
    <source>
        <dbReference type="SAM" id="SignalP"/>
    </source>
</evidence>
<feature type="compositionally biased region" description="Polar residues" evidence="2">
    <location>
        <begin position="213"/>
        <end position="227"/>
    </location>
</feature>
<name>A0A844FWM6_9FIRM</name>
<reference evidence="4 5" key="1">
    <citation type="submission" date="2019-08" db="EMBL/GenBank/DDBJ databases">
        <title>In-depth cultivation of the pig gut microbiome towards novel bacterial diversity and tailored functional studies.</title>
        <authorList>
            <person name="Wylensek D."/>
            <person name="Hitch T.C.A."/>
            <person name="Clavel T."/>
        </authorList>
    </citation>
    <scope>NUCLEOTIDE SEQUENCE [LARGE SCALE GENOMIC DNA]</scope>
    <source>
        <strain evidence="4 5">CA-Schmier-601-WT-3</strain>
    </source>
</reference>
<feature type="compositionally biased region" description="Basic and acidic residues" evidence="2">
    <location>
        <begin position="772"/>
        <end position="781"/>
    </location>
</feature>
<dbReference type="Gene3D" id="1.10.287.620">
    <property type="entry name" value="Helix Hairpins"/>
    <property type="match status" value="1"/>
</dbReference>
<feature type="compositionally biased region" description="Polar residues" evidence="2">
    <location>
        <begin position="246"/>
        <end position="257"/>
    </location>
</feature>